<gene>
    <name evidence="3" type="ORF">NTG6680_1474</name>
</gene>
<dbReference type="GO" id="GO:0004364">
    <property type="term" value="F:glutathione transferase activity"/>
    <property type="evidence" value="ECO:0007669"/>
    <property type="project" value="UniProtKB-EC"/>
</dbReference>
<dbReference type="Pfam" id="PF08327">
    <property type="entry name" value="AHSA1"/>
    <property type="match status" value="1"/>
</dbReference>
<dbReference type="InterPro" id="IPR023393">
    <property type="entry name" value="START-like_dom_sf"/>
</dbReference>
<dbReference type="EMBL" id="OU912926">
    <property type="protein sequence ID" value="CAG9932727.1"/>
    <property type="molecule type" value="Genomic_DNA"/>
</dbReference>
<accession>A0ABN8ANE7</accession>
<comment type="similarity">
    <text evidence="1">Belongs to the AHA1 family.</text>
</comment>
<name>A0ABN8ANE7_9PROT</name>
<feature type="domain" description="Activator of Hsp90 ATPase homologue 1/2-like C-terminal" evidence="2">
    <location>
        <begin position="23"/>
        <end position="168"/>
    </location>
</feature>
<dbReference type="Proteomes" id="UP000839052">
    <property type="component" value="Chromosome"/>
</dbReference>
<protein>
    <submittedName>
        <fullName evidence="3">Glutathione S-transferase-related transmembrane protein</fullName>
        <ecNumber evidence="3">2.5.1.18</ecNumber>
    </submittedName>
</protein>
<keyword evidence="3" id="KW-0808">Transferase</keyword>
<dbReference type="Gene3D" id="3.30.530.20">
    <property type="match status" value="1"/>
</dbReference>
<dbReference type="InterPro" id="IPR013538">
    <property type="entry name" value="ASHA1/2-like_C"/>
</dbReference>
<evidence type="ECO:0000256" key="1">
    <source>
        <dbReference type="ARBA" id="ARBA00006817"/>
    </source>
</evidence>
<dbReference type="CDD" id="cd08896">
    <property type="entry name" value="SRPBCC_CalC_Aha1-like_3"/>
    <property type="match status" value="1"/>
</dbReference>
<evidence type="ECO:0000259" key="2">
    <source>
        <dbReference type="Pfam" id="PF08327"/>
    </source>
</evidence>
<dbReference type="EC" id="2.5.1.18" evidence="3"/>
<keyword evidence="4" id="KW-1185">Reference proteome</keyword>
<keyword evidence="3" id="KW-0812">Transmembrane</keyword>
<dbReference type="RefSeq" id="WP_239796619.1">
    <property type="nucleotide sequence ID" value="NZ_OU912926.1"/>
</dbReference>
<dbReference type="SUPFAM" id="SSF55961">
    <property type="entry name" value="Bet v1-like"/>
    <property type="match status" value="1"/>
</dbReference>
<evidence type="ECO:0000313" key="4">
    <source>
        <dbReference type="Proteomes" id="UP000839052"/>
    </source>
</evidence>
<reference evidence="3 4" key="1">
    <citation type="submission" date="2021-10" db="EMBL/GenBank/DDBJ databases">
        <authorList>
            <person name="Koch H."/>
        </authorList>
    </citation>
    <scope>NUCLEOTIDE SEQUENCE [LARGE SCALE GENOMIC DNA]</scope>
    <source>
        <strain evidence="3">6680</strain>
    </source>
</reference>
<keyword evidence="3" id="KW-0472">Membrane</keyword>
<organism evidence="3 4">
    <name type="scientific">Candidatus Nitrotoga arctica</name>
    <dbReference type="NCBI Taxonomy" id="453162"/>
    <lineage>
        <taxon>Bacteria</taxon>
        <taxon>Pseudomonadati</taxon>
        <taxon>Pseudomonadota</taxon>
        <taxon>Betaproteobacteria</taxon>
        <taxon>Nitrosomonadales</taxon>
        <taxon>Gallionellaceae</taxon>
        <taxon>Candidatus Nitrotoga</taxon>
    </lineage>
</organism>
<sequence>MKTNATYSQFNPKLDLTFERIVDVPKELVWRAWTEPALLKPWFCPLPWKTIDAEIDLRPGGMFRTTMQSPEGKDFPNIGCYLEVIPNEKLVWTNALLPGFRPSTPSPTCGDEQVDFKFTAMIELADHPSGTRYTATVIHADETGRKQHAAMGFESGWGTALDQLVAMIKKGI</sequence>
<proteinExistence type="inferred from homology"/>
<evidence type="ECO:0000313" key="3">
    <source>
        <dbReference type="EMBL" id="CAG9932727.1"/>
    </source>
</evidence>